<sequence>MRSKYKIVFLGTQSVGKTTLISQFVHRHADEKYHPTIGIDFLSTKIDINGKEVKLQLWDTAGQERFNSIIPNYTRDSFIAIVVFDLSNQKSFEQIDHWINDLVRIHDTNNYVKVIIAGNKKDLISEEQRLSFSSLGNQKAQEHKGKYVETSAMKYEDIYELVKTVNDYIFEDIQRSDSVIDLNKESEVINLEATRKGRCC</sequence>
<protein>
    <submittedName>
        <fullName evidence="3">Small GTP-binding protein</fullName>
    </submittedName>
</protein>
<dbReference type="PRINTS" id="PR00449">
    <property type="entry name" value="RASTRNSFRMNG"/>
</dbReference>
<dbReference type="EMBL" id="PIXR01000340">
    <property type="protein sequence ID" value="TBU07285.1"/>
    <property type="molecule type" value="Genomic_DNA"/>
</dbReference>
<dbReference type="PROSITE" id="PS51419">
    <property type="entry name" value="RAB"/>
    <property type="match status" value="1"/>
</dbReference>
<dbReference type="VEuPathDB" id="MicrosporidiaDB:CWI39_0340p0030"/>
<dbReference type="Pfam" id="PF00071">
    <property type="entry name" value="Ras"/>
    <property type="match status" value="1"/>
</dbReference>
<dbReference type="FunFam" id="3.40.50.300:FF:001204">
    <property type="entry name" value="Small GTP-binding protein, putative"/>
    <property type="match status" value="1"/>
</dbReference>
<dbReference type="InterPro" id="IPR005225">
    <property type="entry name" value="Small_GTP-bd"/>
</dbReference>
<dbReference type="SMART" id="SM00175">
    <property type="entry name" value="RAB"/>
    <property type="match status" value="1"/>
</dbReference>
<reference evidence="3 4" key="1">
    <citation type="submission" date="2017-12" db="EMBL/GenBank/DDBJ databases">
        <authorList>
            <person name="Pombert J.-F."/>
            <person name="Haag K.L."/>
            <person name="Ebert D."/>
        </authorList>
    </citation>
    <scope>NUCLEOTIDE SEQUENCE [LARGE SCALE GENOMIC DNA]</scope>
    <source>
        <strain evidence="3">IL-BN-2</strain>
    </source>
</reference>
<dbReference type="NCBIfam" id="TIGR00231">
    <property type="entry name" value="small_GTP"/>
    <property type="match status" value="1"/>
</dbReference>
<dbReference type="AlphaFoldDB" id="A0A4Q9LIF0"/>
<dbReference type="SMART" id="SM00176">
    <property type="entry name" value="RAN"/>
    <property type="match status" value="1"/>
</dbReference>
<evidence type="ECO:0000313" key="4">
    <source>
        <dbReference type="Proteomes" id="UP000293045"/>
    </source>
</evidence>
<dbReference type="InterPro" id="IPR027417">
    <property type="entry name" value="P-loop_NTPase"/>
</dbReference>
<keyword evidence="2" id="KW-0342">GTP-binding</keyword>
<accession>A0A4Q9LIF0</accession>
<dbReference type="Proteomes" id="UP000293045">
    <property type="component" value="Unassembled WGS sequence"/>
</dbReference>
<dbReference type="SMART" id="SM00173">
    <property type="entry name" value="RAS"/>
    <property type="match status" value="1"/>
</dbReference>
<name>A0A4Q9LIF0_9MICR</name>
<gene>
    <name evidence="3" type="ORF">CWI39_0340p0030</name>
</gene>
<dbReference type="PANTHER" id="PTHR47977">
    <property type="entry name" value="RAS-RELATED PROTEIN RAB"/>
    <property type="match status" value="1"/>
</dbReference>
<dbReference type="GO" id="GO:0003924">
    <property type="term" value="F:GTPase activity"/>
    <property type="evidence" value="ECO:0007669"/>
    <property type="project" value="InterPro"/>
</dbReference>
<dbReference type="SMART" id="SM00174">
    <property type="entry name" value="RHO"/>
    <property type="match status" value="1"/>
</dbReference>
<evidence type="ECO:0000256" key="1">
    <source>
        <dbReference type="ARBA" id="ARBA00022741"/>
    </source>
</evidence>
<evidence type="ECO:0000313" key="3">
    <source>
        <dbReference type="EMBL" id="TBU07285.1"/>
    </source>
</evidence>
<dbReference type="PROSITE" id="PS51420">
    <property type="entry name" value="RHO"/>
    <property type="match status" value="1"/>
</dbReference>
<keyword evidence="1" id="KW-0547">Nucleotide-binding</keyword>
<dbReference type="PROSITE" id="PS51421">
    <property type="entry name" value="RAS"/>
    <property type="match status" value="1"/>
</dbReference>
<dbReference type="VEuPathDB" id="MicrosporidiaDB:CWI36_0104p0050"/>
<dbReference type="InterPro" id="IPR050227">
    <property type="entry name" value="Rab"/>
</dbReference>
<organism evidence="3 4">
    <name type="scientific">Hamiltosporidium magnivora</name>
    <dbReference type="NCBI Taxonomy" id="148818"/>
    <lineage>
        <taxon>Eukaryota</taxon>
        <taxon>Fungi</taxon>
        <taxon>Fungi incertae sedis</taxon>
        <taxon>Microsporidia</taxon>
        <taxon>Dubosqiidae</taxon>
        <taxon>Hamiltosporidium</taxon>
    </lineage>
</organism>
<dbReference type="PROSITE" id="PS51417">
    <property type="entry name" value="ARF"/>
    <property type="match status" value="1"/>
</dbReference>
<dbReference type="Gene3D" id="3.40.50.300">
    <property type="entry name" value="P-loop containing nucleotide triphosphate hydrolases"/>
    <property type="match status" value="1"/>
</dbReference>
<dbReference type="GO" id="GO:0005525">
    <property type="term" value="F:GTP binding"/>
    <property type="evidence" value="ECO:0007669"/>
    <property type="project" value="UniProtKB-KW"/>
</dbReference>
<dbReference type="InterPro" id="IPR001806">
    <property type="entry name" value="Small_GTPase"/>
</dbReference>
<comment type="caution">
    <text evidence="3">The sequence shown here is derived from an EMBL/GenBank/DDBJ whole genome shotgun (WGS) entry which is preliminary data.</text>
</comment>
<proteinExistence type="predicted"/>
<evidence type="ECO:0000256" key="2">
    <source>
        <dbReference type="ARBA" id="ARBA00023134"/>
    </source>
</evidence>
<dbReference type="SUPFAM" id="SSF52540">
    <property type="entry name" value="P-loop containing nucleoside triphosphate hydrolases"/>
    <property type="match status" value="1"/>
</dbReference>